<dbReference type="Proteomes" id="UP001162483">
    <property type="component" value="Unassembled WGS sequence"/>
</dbReference>
<evidence type="ECO:0000313" key="2">
    <source>
        <dbReference type="EMBL" id="CAI9555442.1"/>
    </source>
</evidence>
<keyword evidence="1" id="KW-1133">Transmembrane helix</keyword>
<evidence type="ECO:0000256" key="1">
    <source>
        <dbReference type="SAM" id="Phobius"/>
    </source>
</evidence>
<dbReference type="EMBL" id="CATNWA010008117">
    <property type="protein sequence ID" value="CAI9555442.1"/>
    <property type="molecule type" value="Genomic_DNA"/>
</dbReference>
<feature type="transmembrane region" description="Helical" evidence="1">
    <location>
        <begin position="18"/>
        <end position="35"/>
    </location>
</feature>
<organism evidence="2 3">
    <name type="scientific">Staurois parvus</name>
    <dbReference type="NCBI Taxonomy" id="386267"/>
    <lineage>
        <taxon>Eukaryota</taxon>
        <taxon>Metazoa</taxon>
        <taxon>Chordata</taxon>
        <taxon>Craniata</taxon>
        <taxon>Vertebrata</taxon>
        <taxon>Euteleostomi</taxon>
        <taxon>Amphibia</taxon>
        <taxon>Batrachia</taxon>
        <taxon>Anura</taxon>
        <taxon>Neobatrachia</taxon>
        <taxon>Ranoidea</taxon>
        <taxon>Ranidae</taxon>
        <taxon>Staurois</taxon>
    </lineage>
</organism>
<keyword evidence="3" id="KW-1185">Reference proteome</keyword>
<feature type="non-terminal residue" evidence="2">
    <location>
        <position position="1"/>
    </location>
</feature>
<evidence type="ECO:0008006" key="4">
    <source>
        <dbReference type="Google" id="ProtNLM"/>
    </source>
</evidence>
<proteinExistence type="predicted"/>
<reference evidence="2" key="1">
    <citation type="submission" date="2023-05" db="EMBL/GenBank/DDBJ databases">
        <authorList>
            <person name="Stuckert A."/>
        </authorList>
    </citation>
    <scope>NUCLEOTIDE SEQUENCE</scope>
</reference>
<gene>
    <name evidence="2" type="ORF">SPARVUS_LOCUS4380909</name>
</gene>
<keyword evidence="1" id="KW-0812">Transmembrane</keyword>
<protein>
    <recommendedName>
        <fullName evidence="4">Cytochrome b</fullName>
    </recommendedName>
</protein>
<comment type="caution">
    <text evidence="2">The sequence shown here is derived from an EMBL/GenBank/DDBJ whole genome shotgun (WGS) entry which is preliminary data.</text>
</comment>
<keyword evidence="1" id="KW-0472">Membrane</keyword>
<name>A0ABN9C770_9NEOB</name>
<sequence length="54" mass="6433">KYYPSLEGNTLFPPRESILNYISIPFACILLYFSLRKTHLIIRRTELMDCRHST</sequence>
<accession>A0ABN9C770</accession>
<evidence type="ECO:0000313" key="3">
    <source>
        <dbReference type="Proteomes" id="UP001162483"/>
    </source>
</evidence>